<evidence type="ECO:0000256" key="5">
    <source>
        <dbReference type="RuleBase" id="RU000363"/>
    </source>
</evidence>
<dbReference type="PANTHER" id="PTHR43899:SF13">
    <property type="entry name" value="RH59310P"/>
    <property type="match status" value="1"/>
</dbReference>
<dbReference type="CDD" id="cd05356">
    <property type="entry name" value="17beta-HSD1_like_SDR_c"/>
    <property type="match status" value="1"/>
</dbReference>
<dbReference type="InterPro" id="IPR036291">
    <property type="entry name" value="NAD(P)-bd_dom_sf"/>
</dbReference>
<feature type="transmembrane region" description="Helical" evidence="6">
    <location>
        <begin position="334"/>
        <end position="357"/>
    </location>
</feature>
<evidence type="ECO:0000256" key="2">
    <source>
        <dbReference type="ARBA" id="ARBA00006484"/>
    </source>
</evidence>
<dbReference type="PANTHER" id="PTHR43899">
    <property type="entry name" value="RH59310P"/>
    <property type="match status" value="1"/>
</dbReference>
<evidence type="ECO:0000256" key="6">
    <source>
        <dbReference type="SAM" id="Phobius"/>
    </source>
</evidence>
<dbReference type="GO" id="GO:0004303">
    <property type="term" value="F:estradiol 17-beta-dehydrogenase [NAD(P)+] activity"/>
    <property type="evidence" value="ECO:0007669"/>
    <property type="project" value="UniProtKB-EC"/>
</dbReference>
<dbReference type="OrthoDB" id="5545019at2759"/>
<keyword evidence="6" id="KW-0472">Membrane</keyword>
<dbReference type="GO" id="GO:0141040">
    <property type="term" value="F:very-long-chain 3-oxoacyl-CoA reductase activity"/>
    <property type="evidence" value="ECO:0007669"/>
    <property type="project" value="UniProtKB-EC"/>
</dbReference>
<dbReference type="InterPro" id="IPR051019">
    <property type="entry name" value="VLCFA-Steroid_DH"/>
</dbReference>
<comment type="subcellular location">
    <subcellularLocation>
        <location evidence="1">Endoplasmic reticulum</location>
    </subcellularLocation>
</comment>
<dbReference type="PRINTS" id="PR00080">
    <property type="entry name" value="SDRFAMILY"/>
</dbReference>
<evidence type="ECO:0000256" key="3">
    <source>
        <dbReference type="ARBA" id="ARBA00022857"/>
    </source>
</evidence>
<dbReference type="Gene3D" id="3.40.50.720">
    <property type="entry name" value="NAD(P)-binding Rossmann-like Domain"/>
    <property type="match status" value="1"/>
</dbReference>
<proteinExistence type="inferred from homology"/>
<dbReference type="SUPFAM" id="SSF51735">
    <property type="entry name" value="NAD(P)-binding Rossmann-fold domains"/>
    <property type="match status" value="1"/>
</dbReference>
<dbReference type="EC" id="1.1.1.62" evidence="7"/>
<keyword evidence="3" id="KW-0521">NADP</keyword>
<dbReference type="EMBL" id="CAHIKZ030004034">
    <property type="protein sequence ID" value="CAE1306451.1"/>
    <property type="molecule type" value="Genomic_DNA"/>
</dbReference>
<sequence length="359" mass="40213">MHEEFINFIRYYLGPTTEYFSCLGFIIYALAMCRIMTSVLTLATQSLFSRNLGWMSRLTYLGEWAVITGSTDGIGKAYAEELAALGLKIILISRSPEKLAAVAKEIEEAHKVEVRTIAVDFSDNESIYNKIKNELKGLDISILVNNVGMSYPHPEYFVEIPNRTETLSSLIKLNVVAMTMMTSIVLPDMVKKNCGVIVNVSSASAAGPCPLLTAYSACKAYVKYFSEGLSAEYSDKGVVIQCLMPFYVTTKMSKLRKSSAMVPTPTAYVKSSLSSLGISSCSFGYWSHNFLGWFTKTLPRFFLTCKKRKYNSVFPNLMKETGFSYWFKYFTCRLWGGMVLNWISFMMLVTLTISVLASS</sequence>
<comment type="similarity">
    <text evidence="2 5">Belongs to the short-chain dehydrogenases/reductases (SDR) family.</text>
</comment>
<name>A0A812DU64_ACAPH</name>
<gene>
    <name evidence="7" type="ORF">SPHA_58711</name>
</gene>
<dbReference type="GO" id="GO:0005783">
    <property type="term" value="C:endoplasmic reticulum"/>
    <property type="evidence" value="ECO:0007669"/>
    <property type="project" value="UniProtKB-SubCell"/>
</dbReference>
<keyword evidence="6" id="KW-1133">Transmembrane helix</keyword>
<organism evidence="7 8">
    <name type="scientific">Acanthosepion pharaonis</name>
    <name type="common">Pharaoh cuttlefish</name>
    <name type="synonym">Sepia pharaonis</name>
    <dbReference type="NCBI Taxonomy" id="158019"/>
    <lineage>
        <taxon>Eukaryota</taxon>
        <taxon>Metazoa</taxon>
        <taxon>Spiralia</taxon>
        <taxon>Lophotrochozoa</taxon>
        <taxon>Mollusca</taxon>
        <taxon>Cephalopoda</taxon>
        <taxon>Coleoidea</taxon>
        <taxon>Decapodiformes</taxon>
        <taxon>Sepiida</taxon>
        <taxon>Sepiina</taxon>
        <taxon>Sepiidae</taxon>
        <taxon>Acanthosepion</taxon>
    </lineage>
</organism>
<dbReference type="InterPro" id="IPR002347">
    <property type="entry name" value="SDR_fam"/>
</dbReference>
<dbReference type="Proteomes" id="UP000597762">
    <property type="component" value="Unassembled WGS sequence"/>
</dbReference>
<evidence type="ECO:0000256" key="4">
    <source>
        <dbReference type="ARBA" id="ARBA00023002"/>
    </source>
</evidence>
<dbReference type="AlphaFoldDB" id="A0A812DU64"/>
<dbReference type="PRINTS" id="PR00081">
    <property type="entry name" value="GDHRDH"/>
</dbReference>
<evidence type="ECO:0000256" key="1">
    <source>
        <dbReference type="ARBA" id="ARBA00004240"/>
    </source>
</evidence>
<dbReference type="Pfam" id="PF00106">
    <property type="entry name" value="adh_short"/>
    <property type="match status" value="1"/>
</dbReference>
<protein>
    <submittedName>
        <fullName evidence="7">HSD17B12</fullName>
        <ecNumber evidence="7">1.1.1.330</ecNumber>
        <ecNumber evidence="7">1.1.1.62</ecNumber>
    </submittedName>
</protein>
<keyword evidence="8" id="KW-1185">Reference proteome</keyword>
<accession>A0A812DU64</accession>
<keyword evidence="4 7" id="KW-0560">Oxidoreductase</keyword>
<dbReference type="EC" id="1.1.1.330" evidence="7"/>
<reference evidence="7" key="1">
    <citation type="submission" date="2021-01" db="EMBL/GenBank/DDBJ databases">
        <authorList>
            <person name="Li R."/>
            <person name="Bekaert M."/>
        </authorList>
    </citation>
    <scope>NUCLEOTIDE SEQUENCE</scope>
    <source>
        <strain evidence="7">Farmed</strain>
    </source>
</reference>
<evidence type="ECO:0000313" key="8">
    <source>
        <dbReference type="Proteomes" id="UP000597762"/>
    </source>
</evidence>
<feature type="transmembrane region" description="Helical" evidence="6">
    <location>
        <begin position="25"/>
        <end position="48"/>
    </location>
</feature>
<keyword evidence="6" id="KW-0812">Transmembrane</keyword>
<dbReference type="InterPro" id="IPR020904">
    <property type="entry name" value="Sc_DH/Rdtase_CS"/>
</dbReference>
<evidence type="ECO:0000313" key="7">
    <source>
        <dbReference type="EMBL" id="CAE1306451.1"/>
    </source>
</evidence>
<dbReference type="FunFam" id="3.40.50.720:FF:000137">
    <property type="entry name" value="Hydroxysteroid (17-beta) dehydrogenase 3"/>
    <property type="match status" value="1"/>
</dbReference>
<comment type="caution">
    <text evidence="7">The sequence shown here is derived from an EMBL/GenBank/DDBJ whole genome shotgun (WGS) entry which is preliminary data.</text>
</comment>
<dbReference type="PROSITE" id="PS00061">
    <property type="entry name" value="ADH_SHORT"/>
    <property type="match status" value="1"/>
</dbReference>